<proteinExistence type="inferred from homology"/>
<feature type="compositionally biased region" description="Gly residues" evidence="6">
    <location>
        <begin position="209"/>
        <end position="218"/>
    </location>
</feature>
<comment type="caution">
    <text evidence="7">The sequence shown here is derived from an EMBL/GenBank/DDBJ whole genome shotgun (WGS) entry which is preliminary data.</text>
</comment>
<dbReference type="InterPro" id="IPR008401">
    <property type="entry name" value="Apc13"/>
</dbReference>
<keyword evidence="2" id="KW-0132">Cell division</keyword>
<keyword evidence="5" id="KW-0131">Cell cycle</keyword>
<feature type="region of interest" description="Disordered" evidence="6">
    <location>
        <begin position="1"/>
        <end position="25"/>
    </location>
</feature>
<reference evidence="7" key="1">
    <citation type="journal article" date="2023" name="Mol. Phylogenet. Evol.">
        <title>Genome-scale phylogeny and comparative genomics of the fungal order Sordariales.</title>
        <authorList>
            <person name="Hensen N."/>
            <person name="Bonometti L."/>
            <person name="Westerberg I."/>
            <person name="Brannstrom I.O."/>
            <person name="Guillou S."/>
            <person name="Cros-Aarteil S."/>
            <person name="Calhoun S."/>
            <person name="Haridas S."/>
            <person name="Kuo A."/>
            <person name="Mondo S."/>
            <person name="Pangilinan J."/>
            <person name="Riley R."/>
            <person name="LaButti K."/>
            <person name="Andreopoulos B."/>
            <person name="Lipzen A."/>
            <person name="Chen C."/>
            <person name="Yan M."/>
            <person name="Daum C."/>
            <person name="Ng V."/>
            <person name="Clum A."/>
            <person name="Steindorff A."/>
            <person name="Ohm R.A."/>
            <person name="Martin F."/>
            <person name="Silar P."/>
            <person name="Natvig D.O."/>
            <person name="Lalanne C."/>
            <person name="Gautier V."/>
            <person name="Ament-Velasquez S.L."/>
            <person name="Kruys A."/>
            <person name="Hutchinson M.I."/>
            <person name="Powell A.J."/>
            <person name="Barry K."/>
            <person name="Miller A.N."/>
            <person name="Grigoriev I.V."/>
            <person name="Debuchy R."/>
            <person name="Gladieux P."/>
            <person name="Hiltunen Thoren M."/>
            <person name="Johannesson H."/>
        </authorList>
    </citation>
    <scope>NUCLEOTIDE SEQUENCE</scope>
    <source>
        <strain evidence="7">FGSC 1904</strain>
    </source>
</reference>
<keyword evidence="8" id="KW-1185">Reference proteome</keyword>
<feature type="compositionally biased region" description="Gly residues" evidence="6">
    <location>
        <begin position="164"/>
        <end position="197"/>
    </location>
</feature>
<reference evidence="7" key="2">
    <citation type="submission" date="2023-07" db="EMBL/GenBank/DDBJ databases">
        <authorList>
            <consortium name="Lawrence Berkeley National Laboratory"/>
            <person name="Haridas S."/>
            <person name="Hensen N."/>
            <person name="Bonometti L."/>
            <person name="Westerberg I."/>
            <person name="Brannstrom I.O."/>
            <person name="Guillou S."/>
            <person name="Cros-Aarteil S."/>
            <person name="Calhoun S."/>
            <person name="Kuo A."/>
            <person name="Mondo S."/>
            <person name="Pangilinan J."/>
            <person name="Riley R."/>
            <person name="LaButti K."/>
            <person name="Andreopoulos B."/>
            <person name="Lipzen A."/>
            <person name="Chen C."/>
            <person name="Yanf M."/>
            <person name="Daum C."/>
            <person name="Ng V."/>
            <person name="Clum A."/>
            <person name="Steindorff A."/>
            <person name="Ohm R."/>
            <person name="Martin F."/>
            <person name="Silar P."/>
            <person name="Natvig D."/>
            <person name="Lalanne C."/>
            <person name="Gautier V."/>
            <person name="Ament-velasquez S.L."/>
            <person name="Kruys A."/>
            <person name="Hutchinson M.I."/>
            <person name="Powell A.J."/>
            <person name="Barry K."/>
            <person name="Miller A.N."/>
            <person name="Grigoriev I.V."/>
            <person name="Debuchy R."/>
            <person name="Gladieux P."/>
            <person name="Thoren M.H."/>
            <person name="Johannesson H."/>
        </authorList>
    </citation>
    <scope>NUCLEOTIDE SEQUENCE</scope>
    <source>
        <strain evidence="7">FGSC 1904</strain>
    </source>
</reference>
<evidence type="ECO:0000313" key="8">
    <source>
        <dbReference type="Proteomes" id="UP001281003"/>
    </source>
</evidence>
<accession>A0AAE0UFP0</accession>
<evidence type="ECO:0000256" key="3">
    <source>
        <dbReference type="ARBA" id="ARBA00022776"/>
    </source>
</evidence>
<evidence type="ECO:0000256" key="5">
    <source>
        <dbReference type="ARBA" id="ARBA00023306"/>
    </source>
</evidence>
<dbReference type="Pfam" id="PF05839">
    <property type="entry name" value="Apc13p"/>
    <property type="match status" value="1"/>
</dbReference>
<name>A0AAE0UFP0_SORBR</name>
<sequence>MSHQPSAWTANRFGSRPQHPNDPHRIHWNAIQDSLHPVYPRPRKNIQLDYQGDIAPAPKFQDNKDLFYGPVGEGGSMNKDAQFTPIHLHASHHADLFDDFTRDRLPASEDIYVPPHLQPLNPEDEDDVVPDQHAAFGIQKATQKTREPAWRDLGLDELMQQGPGAPGAGLGLGNGGVGGSSTAGVAGGGPGTGGNGGRSRVTRKKMRAGPGGYGGLPR</sequence>
<gene>
    <name evidence="7" type="ORF">B0T20DRAFT_366300</name>
</gene>
<keyword evidence="3" id="KW-0498">Mitosis</keyword>
<evidence type="ECO:0000313" key="7">
    <source>
        <dbReference type="EMBL" id="KAK3402442.1"/>
    </source>
</evidence>
<dbReference type="EMBL" id="JAUTDP010000001">
    <property type="protein sequence ID" value="KAK3402442.1"/>
    <property type="molecule type" value="Genomic_DNA"/>
</dbReference>
<dbReference type="AlphaFoldDB" id="A0AAE0UFP0"/>
<dbReference type="PANTHER" id="PTHR28526">
    <property type="entry name" value="ANAPHASE-PROMOTING COMPLEX SUBUNIT 13"/>
    <property type="match status" value="1"/>
</dbReference>
<evidence type="ECO:0000256" key="6">
    <source>
        <dbReference type="SAM" id="MobiDB-lite"/>
    </source>
</evidence>
<protein>
    <submittedName>
        <fullName evidence="7">Apc13p protein-domain-containing protein</fullName>
    </submittedName>
</protein>
<evidence type="ECO:0000256" key="2">
    <source>
        <dbReference type="ARBA" id="ARBA00022618"/>
    </source>
</evidence>
<organism evidence="7 8">
    <name type="scientific">Sordaria brevicollis</name>
    <dbReference type="NCBI Taxonomy" id="83679"/>
    <lineage>
        <taxon>Eukaryota</taxon>
        <taxon>Fungi</taxon>
        <taxon>Dikarya</taxon>
        <taxon>Ascomycota</taxon>
        <taxon>Pezizomycotina</taxon>
        <taxon>Sordariomycetes</taxon>
        <taxon>Sordariomycetidae</taxon>
        <taxon>Sordariales</taxon>
        <taxon>Sordariaceae</taxon>
        <taxon>Sordaria</taxon>
    </lineage>
</organism>
<evidence type="ECO:0000256" key="4">
    <source>
        <dbReference type="ARBA" id="ARBA00022786"/>
    </source>
</evidence>
<dbReference type="Proteomes" id="UP001281003">
    <property type="component" value="Unassembled WGS sequence"/>
</dbReference>
<evidence type="ECO:0000256" key="1">
    <source>
        <dbReference type="ARBA" id="ARBA00006940"/>
    </source>
</evidence>
<feature type="region of interest" description="Disordered" evidence="6">
    <location>
        <begin position="161"/>
        <end position="218"/>
    </location>
</feature>
<dbReference type="GO" id="GO:0005680">
    <property type="term" value="C:anaphase-promoting complex"/>
    <property type="evidence" value="ECO:0007669"/>
    <property type="project" value="InterPro"/>
</dbReference>
<keyword evidence="4" id="KW-0833">Ubl conjugation pathway</keyword>
<dbReference type="GO" id="GO:0051301">
    <property type="term" value="P:cell division"/>
    <property type="evidence" value="ECO:0007669"/>
    <property type="project" value="UniProtKB-KW"/>
</dbReference>
<dbReference type="PANTHER" id="PTHR28526:SF1">
    <property type="entry name" value="ANAPHASE-PROMOTING COMPLEX SUBUNIT 13"/>
    <property type="match status" value="1"/>
</dbReference>
<comment type="similarity">
    <text evidence="1">Belongs to the APC13 family.</text>
</comment>